<keyword evidence="3" id="KW-0479">Metal-binding</keyword>
<feature type="region of interest" description="Disordered" evidence="10">
    <location>
        <begin position="1011"/>
        <end position="1056"/>
    </location>
</feature>
<evidence type="ECO:0000256" key="5">
    <source>
        <dbReference type="ARBA" id="ARBA00022833"/>
    </source>
</evidence>
<feature type="region of interest" description="Disordered" evidence="10">
    <location>
        <begin position="1133"/>
        <end position="1235"/>
    </location>
</feature>
<evidence type="ECO:0000256" key="10">
    <source>
        <dbReference type="SAM" id="MobiDB-lite"/>
    </source>
</evidence>
<comment type="caution">
    <text evidence="13">The sequence shown here is derived from an EMBL/GenBank/DDBJ whole genome shotgun (WGS) entry which is preliminary data.</text>
</comment>
<sequence>MDDLLLYVLEEIGVEGDGGCPLPNIWKFFEEYYNATYTNLRRKKFGSDPEGPQVFDESMKAYIWGILSKMEEVSFVIVEQDIHNKGKTRGKKTQHSKSPDKITHQNSGNSLRTEIGVASLEEVEQKYGSKLKVIASSDLQRKALYGHQGPSKEFSSMISSVLRRIARGRVLGATQADIAKDLKMDPRSVFHFIKVLCEMKLVVKCPVVTRGTYTNLCLHIRYAHLNPAYLATMPSNCERSDPASTLEAEKDSIRFHYENTENSPSSPDTGVSFHSDLVRQKLTEILGQALNKVMVAQDLMDALGLDTATVKQQRKWFNRTIDILVKQKYIERINVPRKDKGYDRCFRLLRPYVPNSQSNTSPLIPSKPQALKIRERLVDISEDFVPESPTQDPVVPSIQRGVLADLPFEYQVYRLIQLSGDDGITAGAIQESLSNINNRLLQKILTRLLKPPANVDQVGICRVAEFVGRERRYRYYSTESFKRLEEEDGITSEMRRVLNGNTPTRNRRDSSRHVIESTPEIVSTPQPDGMDVDEIVCKVCHKGDDDSQILLCDHCNEGQHTYCSNPPLKAIPKGNWFCSRKCKGKGPAVNENESEEPVEIKGDITEDKIPVTPDRKAIPTPSTNSASHLKSITAVRRRKLLLQLLDEKKILELSYLLIKSYQDLLAAQLGTGAHLPHTIDKRTLARTATSLEEENLLTQYTVRLPLLNGTYNTKILFLHPSLTPQSPEVKEYVALMRDRIMLVGSTFKPPKIEEENIEVERLEDMRKRIGSSVQTPSTSQPRIDTSPTTPAKSNPSSDMWWLSTAQDYGWINAKMVRAKLLHQFLISKINGQAEENELDDSSRVFQTSMLFTDLTLDLYLKIIGHTTQNTELTNYIKGNKDLSIRVVDLPHSIRAAIFGGNYKYRRQLKQLLDILVALEILKPVARDFDELGNVVYEGLDDMNDSDFEASFQIVSSAYQLPLHVRMFDYSFPGTNRMVIREYVLETIQDVTIYWSELQYVALQKVAERTNIGSDNEGENSGESADESYEENSKTPKQCKSEKLEEGDGRNDPLFHITNPRNWQSSYPFTTHQRSVLESYVNRRKGLTPLEDEVKCRQIAAKLSLHVQRVKFFFKRIQDDHERKLIKKRERQASAALEATKKHTSHEGLIASSKVPDGESAFRKKRRETIRERLLKNAASASFGSDSTPPNKNKRKGKNSQGESSHSSIGRKSQREKLRKQQEPITNPGLMENEENLPVIGDEERFESQYESISRRYRSYWSPQEDEMLLHAYVILRYRARRSKFLWASIIQVFPERVSENCRRRINVLLRNTRNQDRVNSLVIHWEALYHEGLKTGGFVDEDDVDMIDFDLKGQLEYFMSALRNLPTHDPIPSYPLPKNPAILESVFDPSFVSSTHSEDIYFEDQVEFAVSLRGKMTVMYAHPFILRTKLCNNLNMVVEDVDENKIQKELIKALVKMILMTPEDQYDSSHAFSILNIFPHTQIVEALEDAKEAGTIVKVKGGFNRRIPGRGFHVSDKFLSVLTGTFPERMLPQATAFHFHIKGPLVFSPLANSGTMACLLNLLSNNKISLSPVYPESVNESQIVPNHKSRKIDHRRLDFSVCITPTENIAEITELSEPTRVISGTVSLATKRPLEDTPDLECSTPKRYKPSLADNSKEDVPDIDANIIIEEIKSQYSTDDDKANVQLVYDYINSSGNLGTTLLSLANTIRNEKDATMDDTKLQAYLSKLESSRPPLVGRVGFNTFRYVTQEFLSFWMIDTAQRTVCSYSRSQTPLRSTGTPGPELDLSSLERTPRLRDPLSRITIHRYAPARMWYDINGNIVETVLRACSEAVLGYVIQKPGVYEANIHRKFSLVMSRCELQDVLKVLVTRGAIQQKAIIQPPKVTLFSKPRIFETCEPNTINGNMITCYWGNPDFYFKTK</sequence>
<evidence type="ECO:0000256" key="6">
    <source>
        <dbReference type="ARBA" id="ARBA00023125"/>
    </source>
</evidence>
<keyword evidence="4 9" id="KW-0863">Zinc-finger</keyword>
<dbReference type="SUPFAM" id="SSF46689">
    <property type="entry name" value="Homeodomain-like"/>
    <property type="match status" value="1"/>
</dbReference>
<keyword evidence="8" id="KW-0539">Nucleus</keyword>
<organism evidence="13 14">
    <name type="scientific">Basidiobolus ranarum</name>
    <dbReference type="NCBI Taxonomy" id="34480"/>
    <lineage>
        <taxon>Eukaryota</taxon>
        <taxon>Fungi</taxon>
        <taxon>Fungi incertae sedis</taxon>
        <taxon>Zoopagomycota</taxon>
        <taxon>Entomophthoromycotina</taxon>
        <taxon>Basidiobolomycetes</taxon>
        <taxon>Basidiobolales</taxon>
        <taxon>Basidiobolaceae</taxon>
        <taxon>Basidiobolus</taxon>
    </lineage>
</organism>
<dbReference type="Pfam" id="PF20222">
    <property type="entry name" value="DUF6581"/>
    <property type="match status" value="1"/>
</dbReference>
<dbReference type="Pfam" id="PF00628">
    <property type="entry name" value="PHD"/>
    <property type="match status" value="1"/>
</dbReference>
<feature type="compositionally biased region" description="Basic and acidic residues" evidence="10">
    <location>
        <begin position="1030"/>
        <end position="1052"/>
    </location>
</feature>
<name>A0ABR2X3B3_9FUNG</name>
<gene>
    <name evidence="13" type="ORF">K7432_001226</name>
</gene>
<feature type="compositionally biased region" description="Polar residues" evidence="10">
    <location>
        <begin position="1198"/>
        <end position="1210"/>
    </location>
</feature>
<dbReference type="PROSITE" id="PS50090">
    <property type="entry name" value="MYB_LIKE"/>
    <property type="match status" value="1"/>
</dbReference>
<dbReference type="PANTHER" id="PTHR15180:SF1">
    <property type="entry name" value="GENERAL TRANSCRIPTION FACTOR 3C POLYPEPTIDE 1"/>
    <property type="match status" value="1"/>
</dbReference>
<dbReference type="InterPro" id="IPR011011">
    <property type="entry name" value="Znf_FYVE_PHD"/>
</dbReference>
<accession>A0ABR2X3B3</accession>
<feature type="domain" description="Myb-like" evidence="12">
    <location>
        <begin position="1252"/>
        <end position="1309"/>
    </location>
</feature>
<evidence type="ECO:0000256" key="8">
    <source>
        <dbReference type="ARBA" id="ARBA00023242"/>
    </source>
</evidence>
<keyword evidence="2" id="KW-0597">Phosphoprotein</keyword>
<dbReference type="CDD" id="cd15545">
    <property type="entry name" value="PHD_BAZ2A_like"/>
    <property type="match status" value="1"/>
</dbReference>
<evidence type="ECO:0000259" key="11">
    <source>
        <dbReference type="PROSITE" id="PS50016"/>
    </source>
</evidence>
<dbReference type="InterPro" id="IPR044210">
    <property type="entry name" value="Tfc3-like"/>
</dbReference>
<evidence type="ECO:0000313" key="13">
    <source>
        <dbReference type="EMBL" id="KAK9768259.1"/>
    </source>
</evidence>
<dbReference type="Pfam" id="PF04182">
    <property type="entry name" value="B-block_TFIIIC"/>
    <property type="match status" value="1"/>
</dbReference>
<dbReference type="SMART" id="SM00249">
    <property type="entry name" value="PHD"/>
    <property type="match status" value="1"/>
</dbReference>
<dbReference type="InterPro" id="IPR009057">
    <property type="entry name" value="Homeodomain-like_sf"/>
</dbReference>
<feature type="compositionally biased region" description="Polar residues" evidence="10">
    <location>
        <begin position="1178"/>
        <end position="1190"/>
    </location>
</feature>
<dbReference type="Gene3D" id="3.30.40.10">
    <property type="entry name" value="Zinc/RING finger domain, C3HC4 (zinc finger)"/>
    <property type="match status" value="1"/>
</dbReference>
<evidence type="ECO:0000256" key="9">
    <source>
        <dbReference type="PROSITE-ProRule" id="PRU00146"/>
    </source>
</evidence>
<dbReference type="InterPro" id="IPR056020">
    <property type="entry name" value="DUF7599"/>
</dbReference>
<feature type="region of interest" description="Disordered" evidence="10">
    <location>
        <begin position="769"/>
        <end position="796"/>
    </location>
</feature>
<protein>
    <recommendedName>
        <fullName evidence="15">Myb-like domain-containing protein</fullName>
    </recommendedName>
</protein>
<evidence type="ECO:0000256" key="7">
    <source>
        <dbReference type="ARBA" id="ARBA00023163"/>
    </source>
</evidence>
<dbReference type="SUPFAM" id="SSF57903">
    <property type="entry name" value="FYVE/PHD zinc finger"/>
    <property type="match status" value="1"/>
</dbReference>
<feature type="compositionally biased region" description="Basic residues" evidence="10">
    <location>
        <begin position="86"/>
        <end position="95"/>
    </location>
</feature>
<dbReference type="Proteomes" id="UP001479436">
    <property type="component" value="Unassembled WGS sequence"/>
</dbReference>
<keyword evidence="14" id="KW-1185">Reference proteome</keyword>
<feature type="domain" description="PHD-type" evidence="11">
    <location>
        <begin position="534"/>
        <end position="584"/>
    </location>
</feature>
<comment type="subcellular location">
    <subcellularLocation>
        <location evidence="1">Nucleus</location>
    </subcellularLocation>
</comment>
<feature type="region of interest" description="Disordered" evidence="10">
    <location>
        <begin position="86"/>
        <end position="108"/>
    </location>
</feature>
<feature type="compositionally biased region" description="Acidic residues" evidence="10">
    <location>
        <begin position="1015"/>
        <end position="1029"/>
    </location>
</feature>
<dbReference type="InterPro" id="IPR019787">
    <property type="entry name" value="Znf_PHD-finger"/>
</dbReference>
<proteinExistence type="predicted"/>
<dbReference type="InterPro" id="IPR001005">
    <property type="entry name" value="SANT/Myb"/>
</dbReference>
<dbReference type="EMBL" id="JASJQH010000026">
    <property type="protein sequence ID" value="KAK9768259.1"/>
    <property type="molecule type" value="Genomic_DNA"/>
</dbReference>
<feature type="compositionally biased region" description="Polar residues" evidence="10">
    <location>
        <begin position="771"/>
        <end position="796"/>
    </location>
</feature>
<evidence type="ECO:0008006" key="15">
    <source>
        <dbReference type="Google" id="ProtNLM"/>
    </source>
</evidence>
<keyword evidence="5" id="KW-0862">Zinc</keyword>
<evidence type="ECO:0000256" key="2">
    <source>
        <dbReference type="ARBA" id="ARBA00022553"/>
    </source>
</evidence>
<keyword evidence="6" id="KW-0238">DNA-binding</keyword>
<keyword evidence="7" id="KW-0804">Transcription</keyword>
<dbReference type="Pfam" id="PF24538">
    <property type="entry name" value="DUF7599"/>
    <property type="match status" value="1"/>
</dbReference>
<dbReference type="InterPro" id="IPR013083">
    <property type="entry name" value="Znf_RING/FYVE/PHD"/>
</dbReference>
<feature type="region of interest" description="Disordered" evidence="10">
    <location>
        <begin position="1635"/>
        <end position="1656"/>
    </location>
</feature>
<dbReference type="InterPro" id="IPR001965">
    <property type="entry name" value="Znf_PHD"/>
</dbReference>
<evidence type="ECO:0000256" key="3">
    <source>
        <dbReference type="ARBA" id="ARBA00022723"/>
    </source>
</evidence>
<evidence type="ECO:0000313" key="14">
    <source>
        <dbReference type="Proteomes" id="UP001479436"/>
    </source>
</evidence>
<feature type="compositionally biased region" description="Basic and acidic residues" evidence="10">
    <location>
        <begin position="1212"/>
        <end position="1221"/>
    </location>
</feature>
<dbReference type="PROSITE" id="PS50016">
    <property type="entry name" value="ZF_PHD_2"/>
    <property type="match status" value="1"/>
</dbReference>
<evidence type="ECO:0000256" key="1">
    <source>
        <dbReference type="ARBA" id="ARBA00004123"/>
    </source>
</evidence>
<dbReference type="PANTHER" id="PTHR15180">
    <property type="entry name" value="GENERAL TRANSCRIPTION FACTOR 3C POLYPEPTIDE 1"/>
    <property type="match status" value="1"/>
</dbReference>
<dbReference type="Pfam" id="PF24101">
    <property type="entry name" value="WHD_GTF3C1"/>
    <property type="match status" value="1"/>
</dbReference>
<dbReference type="InterPro" id="IPR046488">
    <property type="entry name" value="Sfc3/Tfc3_C"/>
</dbReference>
<dbReference type="InterPro" id="IPR056467">
    <property type="entry name" value="eWH_GTF3C1"/>
</dbReference>
<evidence type="ECO:0000256" key="4">
    <source>
        <dbReference type="ARBA" id="ARBA00022771"/>
    </source>
</evidence>
<evidence type="ECO:0000259" key="12">
    <source>
        <dbReference type="PROSITE" id="PS50090"/>
    </source>
</evidence>
<reference evidence="13 14" key="1">
    <citation type="submission" date="2023-04" db="EMBL/GenBank/DDBJ databases">
        <title>Genome of Basidiobolus ranarum AG-B5.</title>
        <authorList>
            <person name="Stajich J.E."/>
            <person name="Carter-House D."/>
            <person name="Gryganskyi A."/>
        </authorList>
    </citation>
    <scope>NUCLEOTIDE SEQUENCE [LARGE SCALE GENOMIC DNA]</scope>
    <source>
        <strain evidence="13 14">AG-B5</strain>
    </source>
</reference>
<dbReference type="InterPro" id="IPR007309">
    <property type="entry name" value="TFIIIC_Bblock-bd"/>
</dbReference>